<protein>
    <submittedName>
        <fullName evidence="1">Uncharacterized protein</fullName>
    </submittedName>
</protein>
<accession>A0ABR9I776</accession>
<organism evidence="1 2">
    <name type="scientific">Amycolatopsis lexingtonensis</name>
    <dbReference type="NCBI Taxonomy" id="218822"/>
    <lineage>
        <taxon>Bacteria</taxon>
        <taxon>Bacillati</taxon>
        <taxon>Actinomycetota</taxon>
        <taxon>Actinomycetes</taxon>
        <taxon>Pseudonocardiales</taxon>
        <taxon>Pseudonocardiaceae</taxon>
        <taxon>Amycolatopsis</taxon>
    </lineage>
</organism>
<dbReference type="EMBL" id="JADBEG010000001">
    <property type="protein sequence ID" value="MBE1499039.1"/>
    <property type="molecule type" value="Genomic_DNA"/>
</dbReference>
<evidence type="ECO:0000313" key="1">
    <source>
        <dbReference type="EMBL" id="MBE1499039.1"/>
    </source>
</evidence>
<name>A0ABR9I776_9PSEU</name>
<reference evidence="1 2" key="1">
    <citation type="submission" date="2020-10" db="EMBL/GenBank/DDBJ databases">
        <title>Sequencing the genomes of 1000 actinobacteria strains.</title>
        <authorList>
            <person name="Klenk H.-P."/>
        </authorList>
    </citation>
    <scope>NUCLEOTIDE SEQUENCE [LARGE SCALE GENOMIC DNA]</scope>
    <source>
        <strain evidence="1 2">DSM 44653</strain>
    </source>
</reference>
<keyword evidence="2" id="KW-1185">Reference proteome</keyword>
<dbReference type="Proteomes" id="UP000631670">
    <property type="component" value="Unassembled WGS sequence"/>
</dbReference>
<comment type="caution">
    <text evidence="1">The sequence shown here is derived from an EMBL/GenBank/DDBJ whole genome shotgun (WGS) entry which is preliminary data.</text>
</comment>
<sequence length="134" mass="14440">MGALALLDDERYVTVIPERFRFSDENPLTLEPFGRNKFGDLPPYIEDVITDVIGLTEAKWEALVDAGETYTVVGPFQYYTLAPFLRAVANRVGRQAPAGVCPDCWGTGAMCDEDGSMTGRVGGAVLCGCVGGWA</sequence>
<dbReference type="RefSeq" id="WP_086860783.1">
    <property type="nucleotide sequence ID" value="NZ_JADBEG010000001.1"/>
</dbReference>
<gene>
    <name evidence="1" type="ORF">H4696_006139</name>
</gene>
<evidence type="ECO:0000313" key="2">
    <source>
        <dbReference type="Proteomes" id="UP000631670"/>
    </source>
</evidence>
<proteinExistence type="predicted"/>